<dbReference type="CDD" id="cd00183">
    <property type="entry name" value="TFIIS_I"/>
    <property type="match status" value="1"/>
</dbReference>
<accession>A0ABD1ILH5</accession>
<dbReference type="PANTHER" id="PTHR47210:SF1">
    <property type="entry name" value="MEDIATOR OF RNA POLYMERASE II TRANSCRIPTION SUBUNIT 26C-RELATED"/>
    <property type="match status" value="1"/>
</dbReference>
<dbReference type="GO" id="GO:0005634">
    <property type="term" value="C:nucleus"/>
    <property type="evidence" value="ECO:0007669"/>
    <property type="project" value="UniProtKB-SubCell"/>
</dbReference>
<dbReference type="InterPro" id="IPR003617">
    <property type="entry name" value="TFIIS/CRSP70_N_sub"/>
</dbReference>
<reference evidence="6 7" key="1">
    <citation type="submission" date="2024-06" db="EMBL/GenBank/DDBJ databases">
        <title>A chromosome level genome sequence of Diviner's sage (Salvia divinorum).</title>
        <authorList>
            <person name="Ford S.A."/>
            <person name="Ro D.-K."/>
            <person name="Ness R.W."/>
            <person name="Phillips M.A."/>
        </authorList>
    </citation>
    <scope>NUCLEOTIDE SEQUENCE [LARGE SCALE GENOMIC DNA]</scope>
    <source>
        <strain evidence="6">SAF-2024a</strain>
        <tissue evidence="6">Leaf</tissue>
    </source>
</reference>
<feature type="region of interest" description="Disordered" evidence="4">
    <location>
        <begin position="244"/>
        <end position="329"/>
    </location>
</feature>
<dbReference type="PANTHER" id="PTHR47210">
    <property type="entry name" value="MEDIATOR OF RNA POLYMERASE II TRANSCRIPTION SUBUNIT 26C-RELATED"/>
    <property type="match status" value="1"/>
</dbReference>
<keyword evidence="2 3" id="KW-0539">Nucleus</keyword>
<keyword evidence="7" id="KW-1185">Reference proteome</keyword>
<sequence>MDSDEFRSILSRSGVGIWALIDAAIGLASSDYGEELRSRRDGIVESLYASAGQLCRSCGGGTNAAGEADQDHRFCNRSSKIDYSSDDVDHKDNNNYDSNKKNSVVVDDDRNLNVDFGKTALTPDSDHLNLNDEESEVDPYAGLFDDDEQTTIFSIKEQLEDPQLSEEAVVELLQTLADMDITFQALKDTDIGRHVNRLRKHSSNEVRRLVKQLVRKWKETVDEWVKVNQPQATTANLIADVDSPQQNIPKNQQNGHHQVPDFGYSPNPRNGGPTPERNYVEYEPKPKPSPSAAARREAPSRPPQSVSKSSSAPPNRAQRETVVDDERLNSARRRLQENYQEAQNAKKQRTIQMMDIHEIPKPKNTFFAKNKGGFQGRHHR</sequence>
<feature type="compositionally biased region" description="Low complexity" evidence="4">
    <location>
        <begin position="303"/>
        <end position="314"/>
    </location>
</feature>
<evidence type="ECO:0000256" key="4">
    <source>
        <dbReference type="SAM" id="MobiDB-lite"/>
    </source>
</evidence>
<evidence type="ECO:0000256" key="1">
    <source>
        <dbReference type="ARBA" id="ARBA00004123"/>
    </source>
</evidence>
<gene>
    <name evidence="6" type="ORF">AAHA92_01018</name>
</gene>
<evidence type="ECO:0000259" key="5">
    <source>
        <dbReference type="PROSITE" id="PS51319"/>
    </source>
</evidence>
<feature type="compositionally biased region" description="Polar residues" evidence="4">
    <location>
        <begin position="244"/>
        <end position="256"/>
    </location>
</feature>
<dbReference type="Gene3D" id="1.20.930.10">
    <property type="entry name" value="Conserved domain common to transcription factors TFIIS, elongin A, CRSP70"/>
    <property type="match status" value="1"/>
</dbReference>
<dbReference type="EMBL" id="JBEAFC010000001">
    <property type="protein sequence ID" value="KAL1569551.1"/>
    <property type="molecule type" value="Genomic_DNA"/>
</dbReference>
<evidence type="ECO:0000256" key="2">
    <source>
        <dbReference type="ARBA" id="ARBA00023242"/>
    </source>
</evidence>
<dbReference type="SMART" id="SM00509">
    <property type="entry name" value="TFS2N"/>
    <property type="match status" value="1"/>
</dbReference>
<evidence type="ECO:0000313" key="7">
    <source>
        <dbReference type="Proteomes" id="UP001567538"/>
    </source>
</evidence>
<feature type="compositionally biased region" description="Basic and acidic residues" evidence="4">
    <location>
        <begin position="317"/>
        <end position="329"/>
    </location>
</feature>
<comment type="subcellular location">
    <subcellularLocation>
        <location evidence="1 3">Nucleus</location>
    </subcellularLocation>
</comment>
<name>A0ABD1ILH5_SALDI</name>
<evidence type="ECO:0000256" key="3">
    <source>
        <dbReference type="PROSITE-ProRule" id="PRU00649"/>
    </source>
</evidence>
<dbReference type="InterPro" id="IPR035441">
    <property type="entry name" value="TFIIS/LEDGF_dom_sf"/>
</dbReference>
<dbReference type="InterPro" id="IPR044790">
    <property type="entry name" value="MD26C-like"/>
</dbReference>
<dbReference type="Proteomes" id="UP001567538">
    <property type="component" value="Unassembled WGS sequence"/>
</dbReference>
<proteinExistence type="predicted"/>
<comment type="caution">
    <text evidence="6">The sequence shown here is derived from an EMBL/GenBank/DDBJ whole genome shotgun (WGS) entry which is preliminary data.</text>
</comment>
<feature type="domain" description="TFIIS N-terminal" evidence="5">
    <location>
        <begin position="150"/>
        <end position="224"/>
    </location>
</feature>
<dbReference type="InterPro" id="IPR017923">
    <property type="entry name" value="TFIIS_N"/>
</dbReference>
<dbReference type="Pfam" id="PF08711">
    <property type="entry name" value="Med26"/>
    <property type="match status" value="1"/>
</dbReference>
<organism evidence="6 7">
    <name type="scientific">Salvia divinorum</name>
    <name type="common">Maria pastora</name>
    <name type="synonym">Diviner's sage</name>
    <dbReference type="NCBI Taxonomy" id="28513"/>
    <lineage>
        <taxon>Eukaryota</taxon>
        <taxon>Viridiplantae</taxon>
        <taxon>Streptophyta</taxon>
        <taxon>Embryophyta</taxon>
        <taxon>Tracheophyta</taxon>
        <taxon>Spermatophyta</taxon>
        <taxon>Magnoliopsida</taxon>
        <taxon>eudicotyledons</taxon>
        <taxon>Gunneridae</taxon>
        <taxon>Pentapetalae</taxon>
        <taxon>asterids</taxon>
        <taxon>lamiids</taxon>
        <taxon>Lamiales</taxon>
        <taxon>Lamiaceae</taxon>
        <taxon>Nepetoideae</taxon>
        <taxon>Mentheae</taxon>
        <taxon>Salviinae</taxon>
        <taxon>Salvia</taxon>
        <taxon>Salvia subgen. Calosphace</taxon>
    </lineage>
</organism>
<protein>
    <submittedName>
        <fullName evidence="6">Mediator of RNA polymerase II transcription subunit 26c</fullName>
    </submittedName>
</protein>
<evidence type="ECO:0000313" key="6">
    <source>
        <dbReference type="EMBL" id="KAL1569551.1"/>
    </source>
</evidence>
<dbReference type="SUPFAM" id="SSF47676">
    <property type="entry name" value="Conserved domain common to transcription factors TFIIS, elongin A, CRSP70"/>
    <property type="match status" value="1"/>
</dbReference>
<dbReference type="PROSITE" id="PS51319">
    <property type="entry name" value="TFIIS_N"/>
    <property type="match status" value="1"/>
</dbReference>
<dbReference type="AlphaFoldDB" id="A0ABD1ILH5"/>